<keyword evidence="6 7" id="KW-0472">Membrane</keyword>
<dbReference type="GeneID" id="101848980"/>
<reference evidence="9" key="1">
    <citation type="submission" date="2025-08" db="UniProtKB">
        <authorList>
            <consortium name="RefSeq"/>
        </authorList>
    </citation>
    <scope>IDENTIFICATION</scope>
</reference>
<evidence type="ECO:0000256" key="1">
    <source>
        <dbReference type="ARBA" id="ARBA00004141"/>
    </source>
</evidence>
<dbReference type="PANTHER" id="PTHR34341">
    <property type="entry name" value="TRANSMEMBRANE PROTEIN 107"/>
    <property type="match status" value="1"/>
</dbReference>
<dbReference type="PANTHER" id="PTHR34341:SF1">
    <property type="entry name" value="TRANSMEMBRANE PROTEIN 107"/>
    <property type="match status" value="1"/>
</dbReference>
<evidence type="ECO:0000256" key="4">
    <source>
        <dbReference type="ARBA" id="ARBA00022794"/>
    </source>
</evidence>
<feature type="transmembrane region" description="Helical" evidence="7">
    <location>
        <begin position="53"/>
        <end position="71"/>
    </location>
</feature>
<evidence type="ECO:0000256" key="6">
    <source>
        <dbReference type="ARBA" id="ARBA00023136"/>
    </source>
</evidence>
<keyword evidence="8" id="KW-1185">Reference proteome</keyword>
<gene>
    <name evidence="9" type="primary">LOC101848980</name>
</gene>
<feature type="transmembrane region" description="Helical" evidence="7">
    <location>
        <begin position="83"/>
        <end position="101"/>
    </location>
</feature>
<keyword evidence="5 7" id="KW-1133">Transmembrane helix</keyword>
<evidence type="ECO:0000313" key="9">
    <source>
        <dbReference type="RefSeq" id="XP_005101172.1"/>
    </source>
</evidence>
<dbReference type="InterPro" id="IPR029248">
    <property type="entry name" value="TMEM107"/>
</dbReference>
<proteinExistence type="predicted"/>
<evidence type="ECO:0000256" key="3">
    <source>
        <dbReference type="ARBA" id="ARBA00022692"/>
    </source>
</evidence>
<feature type="transmembrane region" description="Helical" evidence="7">
    <location>
        <begin position="107"/>
        <end position="134"/>
    </location>
</feature>
<dbReference type="Pfam" id="PF14995">
    <property type="entry name" value="TMEM107"/>
    <property type="match status" value="1"/>
</dbReference>
<comment type="subcellular location">
    <subcellularLocation>
        <location evidence="1">Membrane</location>
        <topology evidence="1">Multi-pass membrane protein</topology>
    </subcellularLocation>
</comment>
<keyword evidence="4" id="KW-0970">Cilium biogenesis/degradation</keyword>
<dbReference type="Proteomes" id="UP000694888">
    <property type="component" value="Unplaced"/>
</dbReference>
<accession>A0ABM0JTK5</accession>
<organism evidence="8 9">
    <name type="scientific">Aplysia californica</name>
    <name type="common">California sea hare</name>
    <dbReference type="NCBI Taxonomy" id="6500"/>
    <lineage>
        <taxon>Eukaryota</taxon>
        <taxon>Metazoa</taxon>
        <taxon>Spiralia</taxon>
        <taxon>Lophotrochozoa</taxon>
        <taxon>Mollusca</taxon>
        <taxon>Gastropoda</taxon>
        <taxon>Heterobranchia</taxon>
        <taxon>Euthyneura</taxon>
        <taxon>Tectipleura</taxon>
        <taxon>Aplysiida</taxon>
        <taxon>Aplysioidea</taxon>
        <taxon>Aplysiidae</taxon>
        <taxon>Aplysia</taxon>
    </lineage>
</organism>
<feature type="transmembrane region" description="Helical" evidence="7">
    <location>
        <begin position="7"/>
        <end position="27"/>
    </location>
</feature>
<protein>
    <recommendedName>
        <fullName evidence="2">Transmembrane protein 107</fullName>
    </recommendedName>
</protein>
<keyword evidence="3 7" id="KW-0812">Transmembrane</keyword>
<evidence type="ECO:0000256" key="2">
    <source>
        <dbReference type="ARBA" id="ARBA00015652"/>
    </source>
</evidence>
<name>A0ABM0JTK5_APLCA</name>
<sequence>MEATGLVPARFLTLIAHLVLTIVILWTREENIKMCLPDDYTQAEYDDKDTQMLVAYSVTLALFLVELVGFMGGITMFMPFQGLLSTVAHSAAAIALSYFLFDQWPCQWYWYIFGFCSAFPAVTEIVYMIGILCFRKGY</sequence>
<evidence type="ECO:0000256" key="7">
    <source>
        <dbReference type="SAM" id="Phobius"/>
    </source>
</evidence>
<dbReference type="RefSeq" id="XP_005101172.1">
    <property type="nucleotide sequence ID" value="XM_005101115.3"/>
</dbReference>
<evidence type="ECO:0000313" key="8">
    <source>
        <dbReference type="Proteomes" id="UP000694888"/>
    </source>
</evidence>
<evidence type="ECO:0000256" key="5">
    <source>
        <dbReference type="ARBA" id="ARBA00022989"/>
    </source>
</evidence>